<comment type="caution">
    <text evidence="2">The sequence shown here is derived from an EMBL/GenBank/DDBJ whole genome shotgun (WGS) entry which is preliminary data.</text>
</comment>
<dbReference type="InterPro" id="IPR016102">
    <property type="entry name" value="Succinyl-CoA_synth-like"/>
</dbReference>
<dbReference type="EMBL" id="BONU01000007">
    <property type="protein sequence ID" value="GIG73101.1"/>
    <property type="molecule type" value="Genomic_DNA"/>
</dbReference>
<dbReference type="RefSeq" id="WP_168071738.1">
    <property type="nucleotide sequence ID" value="NZ_BAAAQJ010000003.1"/>
</dbReference>
<feature type="domain" description="ATP-citrate synthase/succinyl-CoA ligase C-terminal" evidence="1">
    <location>
        <begin position="344"/>
        <end position="498"/>
    </location>
</feature>
<dbReference type="AlphaFoldDB" id="A0A8J3LT42"/>
<evidence type="ECO:0000313" key="3">
    <source>
        <dbReference type="Proteomes" id="UP000653674"/>
    </source>
</evidence>
<accession>A0A8J3LT42</accession>
<proteinExistence type="predicted"/>
<dbReference type="Pfam" id="PF00549">
    <property type="entry name" value="Ligase_CoA"/>
    <property type="match status" value="1"/>
</dbReference>
<dbReference type="SUPFAM" id="SSF52210">
    <property type="entry name" value="Succinyl-CoA synthetase domains"/>
    <property type="match status" value="2"/>
</dbReference>
<dbReference type="PANTHER" id="PTHR11117:SF24">
    <property type="entry name" value="PROTEIN FDRA"/>
    <property type="match status" value="1"/>
</dbReference>
<sequence>MKTAMRLFKDTYLDSVLQLAGTRAMRQVEGVEWAAAAMGTAANIETLQEQGFTADDIAGAAAGDLFLAVRGVDEAAVEAALKSGEQAMFAARESGSGATVQQPRSLDEALRQQAGSTIAVVSVPGDYAALEAHKALARGLDVLLFSDNVSVSDEIALKEHAARRGRFVMGPGAGTAMLAGTGLGFANVVNPGRVGVIAAAGTGAQEAMALLDRWGVGVSHVVGLGGRDLSEAVDGRMAALALEALRDDPATEVILLVSKPPAESVAQKVLSLAGDTPLVASLIGLSPDATVPEGVYVSDTLEGGVVRTLDVLGIAAPDRTRLRGPSVEDAIARVAPARTTVRGLYSGGTLCYEALVLLGRTLGPVWSNTPIDKRYGLPAPEHASVCLDLGEEEYTKGRPHPMIDPEARVEMLREVGQDPDVAVVLLDVVLGHGSHPDPAGMLAPVCAEISGPDGPQVVAYVLGTGQDPQGYEDQVRKLVDAGCIVTETAARAALTAAAIATRTPQTATAVL</sequence>
<dbReference type="GO" id="GO:0009361">
    <property type="term" value="C:succinate-CoA ligase complex (ADP-forming)"/>
    <property type="evidence" value="ECO:0007669"/>
    <property type="project" value="TreeGrafter"/>
</dbReference>
<name>A0A8J3LT42_9ACTN</name>
<evidence type="ECO:0000259" key="1">
    <source>
        <dbReference type="Pfam" id="PF00549"/>
    </source>
</evidence>
<dbReference type="GO" id="GO:0004775">
    <property type="term" value="F:succinate-CoA ligase (ADP-forming) activity"/>
    <property type="evidence" value="ECO:0007669"/>
    <property type="project" value="TreeGrafter"/>
</dbReference>
<dbReference type="GO" id="GO:0004776">
    <property type="term" value="F:succinate-CoA ligase (GDP-forming) activity"/>
    <property type="evidence" value="ECO:0007669"/>
    <property type="project" value="TreeGrafter"/>
</dbReference>
<gene>
    <name evidence="2" type="ORF">Pfl04_15050</name>
</gene>
<dbReference type="Proteomes" id="UP000653674">
    <property type="component" value="Unassembled WGS sequence"/>
</dbReference>
<organism evidence="2 3">
    <name type="scientific">Planosporangium flavigriseum</name>
    <dbReference type="NCBI Taxonomy" id="373681"/>
    <lineage>
        <taxon>Bacteria</taxon>
        <taxon>Bacillati</taxon>
        <taxon>Actinomycetota</taxon>
        <taxon>Actinomycetes</taxon>
        <taxon>Micromonosporales</taxon>
        <taxon>Micromonosporaceae</taxon>
        <taxon>Planosporangium</taxon>
    </lineage>
</organism>
<dbReference type="GO" id="GO:0006099">
    <property type="term" value="P:tricarboxylic acid cycle"/>
    <property type="evidence" value="ECO:0007669"/>
    <property type="project" value="TreeGrafter"/>
</dbReference>
<reference evidence="2" key="1">
    <citation type="submission" date="2021-01" db="EMBL/GenBank/DDBJ databases">
        <title>Whole genome shotgun sequence of Planosporangium flavigriseum NBRC 105377.</title>
        <authorList>
            <person name="Komaki H."/>
            <person name="Tamura T."/>
        </authorList>
    </citation>
    <scope>NUCLEOTIDE SEQUENCE</scope>
    <source>
        <strain evidence="2">NBRC 105377</strain>
    </source>
</reference>
<dbReference type="GO" id="GO:0005829">
    <property type="term" value="C:cytosol"/>
    <property type="evidence" value="ECO:0007669"/>
    <property type="project" value="TreeGrafter"/>
</dbReference>
<dbReference type="InterPro" id="IPR005811">
    <property type="entry name" value="SUCC_ACL_C"/>
</dbReference>
<evidence type="ECO:0000313" key="2">
    <source>
        <dbReference type="EMBL" id="GIG73101.1"/>
    </source>
</evidence>
<keyword evidence="3" id="KW-1185">Reference proteome</keyword>
<dbReference type="Gene3D" id="3.40.50.261">
    <property type="entry name" value="Succinyl-CoA synthetase domains"/>
    <property type="match status" value="2"/>
</dbReference>
<dbReference type="PANTHER" id="PTHR11117">
    <property type="entry name" value="SUCCINYL-COA LIGASE SUBUNIT ALPHA"/>
    <property type="match status" value="1"/>
</dbReference>
<protein>
    <recommendedName>
        <fullName evidence="1">ATP-citrate synthase/succinyl-CoA ligase C-terminal domain-containing protein</fullName>
    </recommendedName>
</protein>
<dbReference type="Gene3D" id="3.40.50.720">
    <property type="entry name" value="NAD(P)-binding Rossmann-like Domain"/>
    <property type="match status" value="1"/>
</dbReference>